<sequence>MKQKIILLLTLMNLTGLTYAYNETHFKPWTVNASFGMGHTPDMTNNDGQSAVGRFSLGRTLFTNPYWQADIEAGIQSGNTQRLALSKESIDVLGGVPISAEIKPLLDVLIGLKSEPMSGFPLIAWMKGGVAFRQLQVDRVEVNDVQAYSPEIQVGFGYRINQQATITIGYQIIWGKKPELTVSPETETGVLHHIPAQQAVLIGFSFNFL</sequence>
<proteinExistence type="predicted"/>
<keyword evidence="3" id="KW-1185">Reference proteome</keyword>
<gene>
    <name evidence="2" type="ORF">Lwal_1638</name>
</gene>
<dbReference type="SUPFAM" id="SSF56925">
    <property type="entry name" value="OMPA-like"/>
    <property type="match status" value="1"/>
</dbReference>
<dbReference type="RefSeq" id="WP_058480326.1">
    <property type="nucleotide sequence ID" value="NZ_CAAAIQ010000026.1"/>
</dbReference>
<feature type="chain" id="PRO_5006919607" description="Outer membrane protein beta-barrel domain-containing protein" evidence="1">
    <location>
        <begin position="21"/>
        <end position="209"/>
    </location>
</feature>
<dbReference type="Proteomes" id="UP000054729">
    <property type="component" value="Unassembled WGS sequence"/>
</dbReference>
<comment type="caution">
    <text evidence="2">The sequence shown here is derived from an EMBL/GenBank/DDBJ whole genome shotgun (WGS) entry which is preliminary data.</text>
</comment>
<dbReference type="AlphaFoldDB" id="A0A0W1AC79"/>
<dbReference type="OrthoDB" id="5638045at2"/>
<evidence type="ECO:0000313" key="2">
    <source>
        <dbReference type="EMBL" id="KTD78868.1"/>
    </source>
</evidence>
<accession>A0A0W1AC79</accession>
<dbReference type="EMBL" id="LNZB01000038">
    <property type="protein sequence ID" value="KTD78868.1"/>
    <property type="molecule type" value="Genomic_DNA"/>
</dbReference>
<dbReference type="STRING" id="66969.Lwal_1638"/>
<keyword evidence="1" id="KW-0732">Signal</keyword>
<reference evidence="2 3" key="1">
    <citation type="submission" date="2015-11" db="EMBL/GenBank/DDBJ databases">
        <title>Genomic analysis of 38 Legionella species identifies large and diverse effector repertoires.</title>
        <authorList>
            <person name="Burstein D."/>
            <person name="Amaro F."/>
            <person name="Zusman T."/>
            <person name="Lifshitz Z."/>
            <person name="Cohen O."/>
            <person name="Gilbert J.A."/>
            <person name="Pupko T."/>
            <person name="Shuman H.A."/>
            <person name="Segal G."/>
        </authorList>
    </citation>
    <scope>NUCLEOTIDE SEQUENCE [LARGE SCALE GENOMIC DNA]</scope>
    <source>
        <strain evidence="2 3">ATCC 51914</strain>
    </source>
</reference>
<protein>
    <recommendedName>
        <fullName evidence="4">Outer membrane protein beta-barrel domain-containing protein</fullName>
    </recommendedName>
</protein>
<feature type="signal peptide" evidence="1">
    <location>
        <begin position="1"/>
        <end position="20"/>
    </location>
</feature>
<evidence type="ECO:0000313" key="3">
    <source>
        <dbReference type="Proteomes" id="UP000054729"/>
    </source>
</evidence>
<dbReference type="InterPro" id="IPR011250">
    <property type="entry name" value="OMP/PagP_B-barrel"/>
</dbReference>
<evidence type="ECO:0000256" key="1">
    <source>
        <dbReference type="SAM" id="SignalP"/>
    </source>
</evidence>
<evidence type="ECO:0008006" key="4">
    <source>
        <dbReference type="Google" id="ProtNLM"/>
    </source>
</evidence>
<dbReference type="PATRIC" id="fig|66969.6.peg.1790"/>
<name>A0A0W1AC79_9GAMM</name>
<organism evidence="2 3">
    <name type="scientific">Legionella waltersii</name>
    <dbReference type="NCBI Taxonomy" id="66969"/>
    <lineage>
        <taxon>Bacteria</taxon>
        <taxon>Pseudomonadati</taxon>
        <taxon>Pseudomonadota</taxon>
        <taxon>Gammaproteobacteria</taxon>
        <taxon>Legionellales</taxon>
        <taxon>Legionellaceae</taxon>
        <taxon>Legionella</taxon>
    </lineage>
</organism>